<keyword evidence="1" id="KW-0732">Signal</keyword>
<dbReference type="Proteomes" id="UP000484547">
    <property type="component" value="Unassembled WGS sequence"/>
</dbReference>
<feature type="chain" id="PRO_5044594282" evidence="1">
    <location>
        <begin position="21"/>
        <end position="153"/>
    </location>
</feature>
<dbReference type="AlphaFoldDB" id="A0A3G9H5P5"/>
<gene>
    <name evidence="2" type="ORF">BN533_00697</name>
    <name evidence="3" type="ORF">GMD11_01855</name>
    <name evidence="4" type="ORF">GMD18_01850</name>
</gene>
<feature type="signal peptide" evidence="1">
    <location>
        <begin position="1"/>
        <end position="20"/>
    </location>
</feature>
<reference evidence="2" key="1">
    <citation type="submission" date="2012-11" db="EMBL/GenBank/DDBJ databases">
        <title>Dependencies among metagenomic species, viruses, plasmids and units of genetic variation.</title>
        <authorList>
            <person name="Nielsen H.B."/>
            <person name="Almeida M."/>
            <person name="Juncker A.S."/>
            <person name="Rasmussen S."/>
            <person name="Li J."/>
            <person name="Sunagawa S."/>
            <person name="Plichta D."/>
            <person name="Gautier L."/>
            <person name="Le Chatelier E."/>
            <person name="Peletier E."/>
            <person name="Bonde I."/>
            <person name="Nielsen T."/>
            <person name="Manichanh C."/>
            <person name="Arumugam M."/>
            <person name="Batto J."/>
            <person name="Santos M.B.Q.D."/>
            <person name="Blom N."/>
            <person name="Borruel N."/>
            <person name="Burgdorf K.S."/>
            <person name="Boumezbeur F."/>
            <person name="Casellas F."/>
            <person name="Dore J."/>
            <person name="Guarner F."/>
            <person name="Hansen T."/>
            <person name="Hildebrand F."/>
            <person name="Kaas R.S."/>
            <person name="Kennedy S."/>
            <person name="Kristiansen K."/>
            <person name="Kultima J.R."/>
            <person name="Leonard P."/>
            <person name="Levenez F."/>
            <person name="Lund O."/>
            <person name="Moumen B."/>
            <person name="Le Paslier D."/>
            <person name="Pons N."/>
            <person name="Pedersen O."/>
            <person name="Prifti E."/>
            <person name="Qin J."/>
            <person name="Raes J."/>
            <person name="Tap J."/>
            <person name="Tims S."/>
            <person name="Ussery D.W."/>
            <person name="Yamada T."/>
            <person name="MetaHit consortium"/>
            <person name="Renault P."/>
            <person name="Sicheritz-Ponten T."/>
            <person name="Bork P."/>
            <person name="Wang J."/>
            <person name="Brunak S."/>
            <person name="Ehrlich S.D."/>
        </authorList>
    </citation>
    <scope>NUCLEOTIDE SEQUENCE [LARGE SCALE GENOMIC DNA]</scope>
</reference>
<dbReference type="RefSeq" id="WP_021717600.1">
    <property type="nucleotide sequence ID" value="NZ_AP019004.1"/>
</dbReference>
<evidence type="ECO:0000313" key="3">
    <source>
        <dbReference type="EMBL" id="MTT75014.1"/>
    </source>
</evidence>
<dbReference type="EMBL" id="WNBW01000001">
    <property type="protein sequence ID" value="MTU03145.1"/>
    <property type="molecule type" value="Genomic_DNA"/>
</dbReference>
<evidence type="ECO:0000256" key="1">
    <source>
        <dbReference type="SAM" id="SignalP"/>
    </source>
</evidence>
<dbReference type="GeneID" id="49407005"/>
<accession>A0A3G9H5P5</accession>
<organism evidence="2">
    <name type="scientific">Phascolarctobacterium faecium</name>
    <dbReference type="NCBI Taxonomy" id="33025"/>
    <lineage>
        <taxon>Bacteria</taxon>
        <taxon>Bacillati</taxon>
        <taxon>Bacillota</taxon>
        <taxon>Negativicutes</taxon>
        <taxon>Acidaminococcales</taxon>
        <taxon>Acidaminococcaceae</taxon>
        <taxon>Phascolarctobacterium</taxon>
    </lineage>
</organism>
<sequence>MKKIFIFVLLLLLVPAICLAEPQVTSDKQTFNPFTGVYDLQGNVHVEIGDRIITGDAAQVSMYKLEVHGQGNITLREGDITFDCDTVDVYGKEKTAYVAGNMNFTQGDMIISADTGSFNWSTKNAVFNGNVIVNGEPKNGEVIYNVREKVFVN</sequence>
<accession>R6IJQ0</accession>
<evidence type="ECO:0000313" key="2">
    <source>
        <dbReference type="EMBL" id="CDB45571.1"/>
    </source>
</evidence>
<evidence type="ECO:0000313" key="6">
    <source>
        <dbReference type="Proteomes" id="UP000484547"/>
    </source>
</evidence>
<name>A0A3G9H5P5_9FIRM</name>
<keyword evidence="5" id="KW-1185">Reference proteome</keyword>
<proteinExistence type="predicted"/>
<reference evidence="5 6" key="2">
    <citation type="journal article" date="2019" name="Nat. Med.">
        <title>A library of human gut bacterial isolates paired with longitudinal multiomics data enables mechanistic microbiome research.</title>
        <authorList>
            <person name="Poyet M."/>
            <person name="Groussin M."/>
            <person name="Gibbons S.M."/>
            <person name="Avila-Pacheco J."/>
            <person name="Jiang X."/>
            <person name="Kearney S.M."/>
            <person name="Perrotta A.R."/>
            <person name="Berdy B."/>
            <person name="Zhao S."/>
            <person name="Lieberman T.D."/>
            <person name="Swanson P.K."/>
            <person name="Smith M."/>
            <person name="Roesemann S."/>
            <person name="Alexander J.E."/>
            <person name="Rich S.A."/>
            <person name="Livny J."/>
            <person name="Vlamakis H."/>
            <person name="Clish C."/>
            <person name="Bullock K."/>
            <person name="Deik A."/>
            <person name="Scott J."/>
            <person name="Pierce K.A."/>
            <person name="Xavier R.J."/>
            <person name="Alm E.J."/>
        </authorList>
    </citation>
    <scope>NUCLEOTIDE SEQUENCE [LARGE SCALE GENOMIC DNA]</scope>
    <source>
        <strain evidence="3 6">BIOML-A13</strain>
        <strain evidence="4 5">BIOML-A3</strain>
    </source>
</reference>
<comment type="caution">
    <text evidence="2">The sequence shown here is derived from an EMBL/GenBank/DDBJ whole genome shotgun (WGS) entry which is preliminary data.</text>
</comment>
<evidence type="ECO:0000313" key="5">
    <source>
        <dbReference type="Proteomes" id="UP000443070"/>
    </source>
</evidence>
<dbReference type="Proteomes" id="UP000443070">
    <property type="component" value="Unassembled WGS sequence"/>
</dbReference>
<dbReference type="EMBL" id="CBDS010000041">
    <property type="protein sequence ID" value="CDB45571.1"/>
    <property type="molecule type" value="Genomic_DNA"/>
</dbReference>
<dbReference type="OrthoDB" id="1664915at2"/>
<evidence type="ECO:0000313" key="4">
    <source>
        <dbReference type="EMBL" id="MTU03145.1"/>
    </source>
</evidence>
<dbReference type="EMBL" id="WNBM01000001">
    <property type="protein sequence ID" value="MTT75014.1"/>
    <property type="molecule type" value="Genomic_DNA"/>
</dbReference>
<protein>
    <submittedName>
        <fullName evidence="3">Organic solvent tolerance protein OstA</fullName>
    </submittedName>
</protein>
<dbReference type="Gene3D" id="2.60.450.10">
    <property type="entry name" value="Lipopolysaccharide (LPS) transport protein A like domain"/>
    <property type="match status" value="1"/>
</dbReference>